<feature type="compositionally biased region" description="Polar residues" evidence="1">
    <location>
        <begin position="82"/>
        <end position="97"/>
    </location>
</feature>
<dbReference type="PANTHER" id="PTHR15026">
    <property type="entry name" value="CALCIUM-SIGNAL MODULATING CYCLOPHILIN LIGAND CAML"/>
    <property type="match status" value="1"/>
</dbReference>
<dbReference type="Pfam" id="PF14963">
    <property type="entry name" value="Get2_like"/>
    <property type="match status" value="1"/>
</dbReference>
<organism evidence="3 4">
    <name type="scientific">Elysia crispata</name>
    <name type="common">lettuce slug</name>
    <dbReference type="NCBI Taxonomy" id="231223"/>
    <lineage>
        <taxon>Eukaryota</taxon>
        <taxon>Metazoa</taxon>
        <taxon>Spiralia</taxon>
        <taxon>Lophotrochozoa</taxon>
        <taxon>Mollusca</taxon>
        <taxon>Gastropoda</taxon>
        <taxon>Heterobranchia</taxon>
        <taxon>Euthyneura</taxon>
        <taxon>Panpulmonata</taxon>
        <taxon>Sacoglossa</taxon>
        <taxon>Placobranchoidea</taxon>
        <taxon>Plakobranchidae</taxon>
        <taxon>Elysia</taxon>
    </lineage>
</organism>
<keyword evidence="2" id="KW-1133">Transmembrane helix</keyword>
<evidence type="ECO:0000313" key="4">
    <source>
        <dbReference type="Proteomes" id="UP001283361"/>
    </source>
</evidence>
<feature type="region of interest" description="Disordered" evidence="1">
    <location>
        <begin position="133"/>
        <end position="158"/>
    </location>
</feature>
<proteinExistence type="predicted"/>
<evidence type="ECO:0000313" key="3">
    <source>
        <dbReference type="EMBL" id="KAK3801984.1"/>
    </source>
</evidence>
<dbReference type="Proteomes" id="UP001283361">
    <property type="component" value="Unassembled WGS sequence"/>
</dbReference>
<accession>A0AAE1B8Y0</accession>
<evidence type="ECO:0000256" key="2">
    <source>
        <dbReference type="SAM" id="Phobius"/>
    </source>
</evidence>
<dbReference type="InterPro" id="IPR016719">
    <property type="entry name" value="CAMLG"/>
</dbReference>
<comment type="caution">
    <text evidence="3">The sequence shown here is derived from an EMBL/GenBank/DDBJ whole genome shotgun (WGS) entry which is preliminary data.</text>
</comment>
<dbReference type="GO" id="GO:0043529">
    <property type="term" value="C:GET complex"/>
    <property type="evidence" value="ECO:0007669"/>
    <property type="project" value="TreeGrafter"/>
</dbReference>
<name>A0AAE1B8Y0_9GAST</name>
<feature type="region of interest" description="Disordered" evidence="1">
    <location>
        <begin position="1"/>
        <end position="117"/>
    </location>
</feature>
<gene>
    <name evidence="3" type="ORF">RRG08_064578</name>
</gene>
<keyword evidence="2" id="KW-0472">Membrane</keyword>
<keyword evidence="2" id="KW-0812">Transmembrane</keyword>
<dbReference type="GO" id="GO:0071816">
    <property type="term" value="P:tail-anchored membrane protein insertion into ER membrane"/>
    <property type="evidence" value="ECO:0007669"/>
    <property type="project" value="TreeGrafter"/>
</dbReference>
<sequence>MSDRAAAQREARRRKITQNAQARMNKLLGRSDVTETEDQDIKISAPEVSPDTSSSKDDEIQLQPPSPAQTSPYNLRRRPQRSDFSSTPSPETVTQKELTTEPIIFTGETSSPVSEEYEPNFEFHHNRRDAAADVTETAADLNSKSKTQDPSKTEVQPPSTFDAKALELLRVVVCVMTSLFSRSVLALGFGLFMVESIFLPFLAMELFYTYLMETSLKDVSPVQSQATLVSAALMLCGMKPELMGVYHKIMSHIAVIASDFSIYFFSFVIWNALLS</sequence>
<feature type="transmembrane region" description="Helical" evidence="2">
    <location>
        <begin position="184"/>
        <end position="210"/>
    </location>
</feature>
<feature type="transmembrane region" description="Helical" evidence="2">
    <location>
        <begin position="250"/>
        <end position="273"/>
    </location>
</feature>
<reference evidence="3" key="1">
    <citation type="journal article" date="2023" name="G3 (Bethesda)">
        <title>A reference genome for the long-term kleptoplast-retaining sea slug Elysia crispata morphotype clarki.</title>
        <authorList>
            <person name="Eastman K.E."/>
            <person name="Pendleton A.L."/>
            <person name="Shaikh M.A."/>
            <person name="Suttiyut T."/>
            <person name="Ogas R."/>
            <person name="Tomko P."/>
            <person name="Gavelis G."/>
            <person name="Widhalm J.R."/>
            <person name="Wisecaver J.H."/>
        </authorList>
    </citation>
    <scope>NUCLEOTIDE SEQUENCE</scope>
    <source>
        <strain evidence="3">ECLA1</strain>
    </source>
</reference>
<evidence type="ECO:0000256" key="1">
    <source>
        <dbReference type="SAM" id="MobiDB-lite"/>
    </source>
</evidence>
<keyword evidence="4" id="KW-1185">Reference proteome</keyword>
<dbReference type="AlphaFoldDB" id="A0AAE1B8Y0"/>
<evidence type="ECO:0008006" key="5">
    <source>
        <dbReference type="Google" id="ProtNLM"/>
    </source>
</evidence>
<feature type="compositionally biased region" description="Basic and acidic residues" evidence="1">
    <location>
        <begin position="1"/>
        <end position="10"/>
    </location>
</feature>
<dbReference type="PANTHER" id="PTHR15026:SF0">
    <property type="entry name" value="GUIDED ENTRY OF TAIL-ANCHORED PROTEINS FACTOR CAMLG"/>
    <property type="match status" value="1"/>
</dbReference>
<protein>
    <recommendedName>
        <fullName evidence="5">Calcium signal-modulating cyclophilin ligand</fullName>
    </recommendedName>
</protein>
<dbReference type="EMBL" id="JAWDGP010000269">
    <property type="protein sequence ID" value="KAK3801984.1"/>
    <property type="molecule type" value="Genomic_DNA"/>
</dbReference>